<dbReference type="Gene3D" id="2.60.40.10">
    <property type="entry name" value="Immunoglobulins"/>
    <property type="match status" value="1"/>
</dbReference>
<sequence>MAMAAKPLNKGFGRNGMRTNGVVIPDTLVAPRTSQPVPNHLLDTKIYTKVNQNVFLQARPAVIHFAGFELNKTQKQIMRIANVSGDIQRMHILPPATSYFRLNYTKPDRLVPGLTMDIQVDFTPDEWRYYYDCIRIHCKDDENLLIPIHAYPVMDTADFPAQVTFPPTPIGQIRVKKIPLKCNAPIDFEFQISFIQPHPAFKVEPQTGTVPANGEATITVTFSPTEFITANMKIQVTVSQFNSKPLLCSFVGTSQPGLSAKTMMNGHGADDSDDMIKMGEPLDPHCISPIHMARRKKRNKTRERTRSGGATAQQPQDIEYEGLRFPPNLNTPYAVSSVLNQTPGKLRTKDLREAITSKKDLAPNTRQMKEALFEYQVQQDVMAERKNQLRWQVHPGKDQLTATERMEILANREEAEKEYRFQRGDPLPDIEFNRACTACSLRRTWRVAGEYPEVSPQFDLYKNNPWAIRHQALGRFAQAARKVIIRQRVHKKLGSLKTFTTDWRKGKYAVQDVTDVKFKGEDDEIKIPLEMTAPQVQVESFPSYVPPDVKDDMAPDALGPVPAKNDDVFVKRKVPYFSLKVPKQYDLMGYNQHGVHDASRGYVTPKLARPLRAGAEDEIIVMPAPLVEEEETAAGEGEVEVVEDRMSRIDLREETDKAAGPRTMTLVPPEALFHPPDYHPLHIFNPAPGLQVFMAPMPYAETDPDFHLCPLPRYTVPKDSPYWTQHLATQKKFLDREDVIKGIMSWKKFPSQGLMSLANTPTLTNVWVPRWSDPFSSDLLPDEPPPLLNSLPEEDRQAIEVAATEEEGATGPELTPEMVNAQFSTSLEQIPEEPAKLEGSEFPHAGKLPPTNNPVSAAGPITREQREQELELYLQQRYNRLGSRVQTKVDDMERLVTNKDLLLK</sequence>
<protein>
    <submittedName>
        <fullName evidence="3">CFAP221 protein</fullName>
    </submittedName>
</protein>
<dbReference type="GO" id="GO:0044458">
    <property type="term" value="P:motile cilium assembly"/>
    <property type="evidence" value="ECO:0007669"/>
    <property type="project" value="TreeGrafter"/>
</dbReference>
<keyword evidence="4" id="KW-1185">Reference proteome</keyword>
<name>A0A8J9WFT3_BRALA</name>
<proteinExistence type="predicted"/>
<accession>A0A8J9WFT3</accession>
<dbReference type="AlphaFoldDB" id="A0A8J9WFT3"/>
<feature type="region of interest" description="Disordered" evidence="1">
    <location>
        <begin position="839"/>
        <end position="868"/>
    </location>
</feature>
<evidence type="ECO:0000256" key="1">
    <source>
        <dbReference type="SAM" id="MobiDB-lite"/>
    </source>
</evidence>
<dbReference type="PANTHER" id="PTHR46500:SF1">
    <property type="entry name" value="CILIA- AND FLAGELLA-ASSOCIATED PROTEIN 221"/>
    <property type="match status" value="1"/>
</dbReference>
<feature type="region of interest" description="Disordered" evidence="1">
    <location>
        <begin position="293"/>
        <end position="314"/>
    </location>
</feature>
<reference evidence="3" key="1">
    <citation type="submission" date="2022-01" db="EMBL/GenBank/DDBJ databases">
        <authorList>
            <person name="Braso-Vives M."/>
        </authorList>
    </citation>
    <scope>NUCLEOTIDE SEQUENCE</scope>
</reference>
<feature type="compositionally biased region" description="Basic residues" evidence="1">
    <location>
        <begin position="293"/>
        <end position="303"/>
    </location>
</feature>
<dbReference type="Pfam" id="PF22067">
    <property type="entry name" value="Cep192_D3"/>
    <property type="match status" value="1"/>
</dbReference>
<dbReference type="EMBL" id="OV696695">
    <property type="protein sequence ID" value="CAH1238664.1"/>
    <property type="molecule type" value="Genomic_DNA"/>
</dbReference>
<dbReference type="OrthoDB" id="5538672at2759"/>
<evidence type="ECO:0000313" key="4">
    <source>
        <dbReference type="Proteomes" id="UP000838412"/>
    </source>
</evidence>
<dbReference type="InterPro" id="IPR029676">
    <property type="entry name" value="CFAP221"/>
</dbReference>
<organism evidence="3 4">
    <name type="scientific">Branchiostoma lanceolatum</name>
    <name type="common">Common lancelet</name>
    <name type="synonym">Amphioxus lanceolatum</name>
    <dbReference type="NCBI Taxonomy" id="7740"/>
    <lineage>
        <taxon>Eukaryota</taxon>
        <taxon>Metazoa</taxon>
        <taxon>Chordata</taxon>
        <taxon>Cephalochordata</taxon>
        <taxon>Leptocardii</taxon>
        <taxon>Amphioxiformes</taxon>
        <taxon>Branchiostomatidae</taxon>
        <taxon>Branchiostoma</taxon>
    </lineage>
</organism>
<dbReference type="GO" id="GO:0003341">
    <property type="term" value="P:cilium movement"/>
    <property type="evidence" value="ECO:0007669"/>
    <property type="project" value="InterPro"/>
</dbReference>
<dbReference type="Pfam" id="PF24771">
    <property type="entry name" value="Ig_CFAP74_1st"/>
    <property type="match status" value="1"/>
</dbReference>
<dbReference type="PANTHER" id="PTHR46500">
    <property type="entry name" value="CILIA- AND FLAGELLA-ASSOCIATED PROTEIN 221"/>
    <property type="match status" value="1"/>
</dbReference>
<evidence type="ECO:0000259" key="2">
    <source>
        <dbReference type="Pfam" id="PF22067"/>
    </source>
</evidence>
<dbReference type="InterPro" id="IPR013783">
    <property type="entry name" value="Ig-like_fold"/>
</dbReference>
<dbReference type="InterPro" id="IPR054089">
    <property type="entry name" value="Cep192-like_D3"/>
</dbReference>
<evidence type="ECO:0000313" key="3">
    <source>
        <dbReference type="EMBL" id="CAH1238664.1"/>
    </source>
</evidence>
<dbReference type="GO" id="GO:0097729">
    <property type="term" value="C:9+2 motile cilium"/>
    <property type="evidence" value="ECO:0007669"/>
    <property type="project" value="TreeGrafter"/>
</dbReference>
<gene>
    <name evidence="3" type="primary">CFAP221</name>
    <name evidence="3" type="ORF">BLAG_LOCUS3165</name>
</gene>
<feature type="domain" description="Cep192-like" evidence="2">
    <location>
        <begin position="163"/>
        <end position="230"/>
    </location>
</feature>
<dbReference type="Proteomes" id="UP000838412">
    <property type="component" value="Chromosome 10"/>
</dbReference>